<evidence type="ECO:0000259" key="2">
    <source>
        <dbReference type="Pfam" id="PF20731"/>
    </source>
</evidence>
<dbReference type="Proteomes" id="UP000177481">
    <property type="component" value="Unassembled WGS sequence"/>
</dbReference>
<dbReference type="InterPro" id="IPR048923">
    <property type="entry name" value="RE_NgoFVII_C"/>
</dbReference>
<evidence type="ECO:0000313" key="3">
    <source>
        <dbReference type="EMBL" id="OGD64338.1"/>
    </source>
</evidence>
<accession>A0A1F5EAC4</accession>
<feature type="domain" description="Restriction endonuclease type II NgoFVII C-terminal B3-like DNA-binding" evidence="2">
    <location>
        <begin position="202"/>
        <end position="330"/>
    </location>
</feature>
<dbReference type="Pfam" id="PF20731">
    <property type="entry name" value="RE_NgoFVII_C"/>
    <property type="match status" value="1"/>
</dbReference>
<evidence type="ECO:0000259" key="1">
    <source>
        <dbReference type="Pfam" id="PF09565"/>
    </source>
</evidence>
<reference evidence="3 4" key="1">
    <citation type="journal article" date="2016" name="Nat. Commun.">
        <title>Thousands of microbial genomes shed light on interconnected biogeochemical processes in an aquifer system.</title>
        <authorList>
            <person name="Anantharaman K."/>
            <person name="Brown C.T."/>
            <person name="Hug L.A."/>
            <person name="Sharon I."/>
            <person name="Castelle C.J."/>
            <person name="Probst A.J."/>
            <person name="Thomas B.C."/>
            <person name="Singh A."/>
            <person name="Wilkins M.J."/>
            <person name="Karaoz U."/>
            <person name="Brodie E.L."/>
            <person name="Williams K.H."/>
            <person name="Hubbard S.S."/>
            <person name="Banfield J.F."/>
        </authorList>
    </citation>
    <scope>NUCLEOTIDE SEQUENCE [LARGE SCALE GENOMIC DNA]</scope>
</reference>
<gene>
    <name evidence="3" type="ORF">A3A71_04225</name>
</gene>
<organism evidence="3 4">
    <name type="scientific">Candidatus Berkelbacteria bacterium RIFCSPLOWO2_01_FULL_50_28</name>
    <dbReference type="NCBI Taxonomy" id="1797471"/>
    <lineage>
        <taxon>Bacteria</taxon>
        <taxon>Candidatus Berkelbacteria</taxon>
    </lineage>
</organism>
<dbReference type="Pfam" id="PF09565">
    <property type="entry name" value="RE_NgoFVII"/>
    <property type="match status" value="1"/>
</dbReference>
<sequence length="339" mass="38481">MFGNTQEFGGDLLATVHEEFGKARSATIASGYVSHDIINEFEPDFVRLAEEQEGFRLLIGMAFYEGLSQKMLTKLETVHHQLSDVSGGKSGVYVAYNRRFHGKIYSFQNGGGNHVYLGSSNFSRSGLQGNLECTAQVLDHKTQSDVESYLDFLFNRERAVEIIKADITVPGSKEYKRRLSLTTLDDLQKYDPTTINPSLFPHFELPLSRIVEHEKSNLNVYFGKGRWARSSGKVTPRPWYEAELIAVREINSHPLYPHGNFLAYTDDGYIIPMSTQGDYHKNIRSKGSLSIFGQWIKGKLQRTNALIPLTPVTQDTLDIYGNDTLKFYKMAEGKYYLEF</sequence>
<dbReference type="CDD" id="cd09117">
    <property type="entry name" value="PLDc_Bfil_DEXD_like"/>
    <property type="match status" value="1"/>
</dbReference>
<evidence type="ECO:0008006" key="5">
    <source>
        <dbReference type="Google" id="ProtNLM"/>
    </source>
</evidence>
<evidence type="ECO:0000313" key="4">
    <source>
        <dbReference type="Proteomes" id="UP000177481"/>
    </source>
</evidence>
<comment type="caution">
    <text evidence="3">The sequence shown here is derived from an EMBL/GenBank/DDBJ whole genome shotgun (WGS) entry which is preliminary data.</text>
</comment>
<proteinExistence type="predicted"/>
<dbReference type="EMBL" id="MEZX01000003">
    <property type="protein sequence ID" value="OGD64338.1"/>
    <property type="molecule type" value="Genomic_DNA"/>
</dbReference>
<name>A0A1F5EAC4_9BACT</name>
<dbReference type="AlphaFoldDB" id="A0A1F5EAC4"/>
<dbReference type="STRING" id="1797471.A3A71_04225"/>
<dbReference type="InterPro" id="IPR019065">
    <property type="entry name" value="RE_NgoFVII_N"/>
</dbReference>
<dbReference type="SUPFAM" id="SSF56024">
    <property type="entry name" value="Phospholipase D/nuclease"/>
    <property type="match status" value="1"/>
</dbReference>
<protein>
    <recommendedName>
        <fullName evidence="5">NgoFVII family restriction endonuclease</fullName>
    </recommendedName>
</protein>
<feature type="domain" description="Restriction endonuclease type II NgoFVII N-terminal" evidence="1">
    <location>
        <begin position="16"/>
        <end position="153"/>
    </location>
</feature>
<dbReference type="Gene3D" id="3.30.870.10">
    <property type="entry name" value="Endonuclease Chain A"/>
    <property type="match status" value="1"/>
</dbReference>